<dbReference type="InterPro" id="IPR050482">
    <property type="entry name" value="Sensor_HK_TwoCompSys"/>
</dbReference>
<sequence>MAEGFVIGGLIVLGLFGGAGNLIISRPGIDKFAWPYLLWAGCVGLLPLILIFIVLPRFGRLRLRHRRALFALVLVVCFLPVLTPIHLQANTGYALAAVYVLFQGRTRWTWAAALLAATLVIDSTAWPAGAFGKDLCGHVAYWMINNVSIGIQVAVLARFARVTHRLETTRRDVAEISLAEERLRAGRDVHDLLGFSLTVIIVRLEVVLRALRKGDAGEELDLAAGLVDQALADLGTVARGTPPTSLRAEIEAARSVLGRSGVEAEITVTGSPGEIADRELAYVLREAVTNVLRHSAADRCEIVAGPGGLRVSNNGAVPSASPPGSGLRGLRGRLAAHGGTVETGLDDGVFTLTAKIPRPARGGVPARWREFAPLAGLVLALEGLASLDPHFWRGAPAPVIAASLAATVVVYAILFRFAAARPVARPVRLLAVQAVFAVVPCLLGWAPYDQLAALAAGAVWVLPRRAAVAAFTACWLAGTWYTSVVILKTGVWPGSVQGTGLLFLTLNSTLYTQIAYWMTLELSRLARELTRARAGLAAAAVARERARFAHQLGDRLGSGLSAVARSLAVARASPDPEPDLRAAIAQARDTAQEVRSIARAATS</sequence>
<feature type="transmembrane region" description="Helical" evidence="4">
    <location>
        <begin position="466"/>
        <end position="487"/>
    </location>
</feature>
<keyword evidence="2" id="KW-0418">Kinase</keyword>
<organism evidence="6 7">
    <name type="scientific">Actinocorallia longicatena</name>
    <dbReference type="NCBI Taxonomy" id="111803"/>
    <lineage>
        <taxon>Bacteria</taxon>
        <taxon>Bacillati</taxon>
        <taxon>Actinomycetota</taxon>
        <taxon>Actinomycetes</taxon>
        <taxon>Streptosporangiales</taxon>
        <taxon>Thermomonosporaceae</taxon>
        <taxon>Actinocorallia</taxon>
    </lineage>
</organism>
<evidence type="ECO:0000256" key="4">
    <source>
        <dbReference type="SAM" id="Phobius"/>
    </source>
</evidence>
<evidence type="ECO:0000256" key="3">
    <source>
        <dbReference type="ARBA" id="ARBA00023012"/>
    </source>
</evidence>
<evidence type="ECO:0000256" key="2">
    <source>
        <dbReference type="ARBA" id="ARBA00022777"/>
    </source>
</evidence>
<feature type="transmembrane region" description="Helical" evidence="4">
    <location>
        <begin position="5"/>
        <end position="24"/>
    </location>
</feature>
<name>A0ABP6QNJ6_9ACTN</name>
<proteinExistence type="predicted"/>
<dbReference type="InterPro" id="IPR011712">
    <property type="entry name" value="Sig_transdc_His_kin_sub3_dim/P"/>
</dbReference>
<keyword evidence="4" id="KW-0812">Transmembrane</keyword>
<feature type="transmembrane region" description="Helical" evidence="4">
    <location>
        <begin position="107"/>
        <end position="127"/>
    </location>
</feature>
<keyword evidence="7" id="KW-1185">Reference proteome</keyword>
<dbReference type="InterPro" id="IPR036890">
    <property type="entry name" value="HATPase_C_sf"/>
</dbReference>
<feature type="transmembrane region" description="Helical" evidence="4">
    <location>
        <begin position="429"/>
        <end position="446"/>
    </location>
</feature>
<dbReference type="CDD" id="cd16917">
    <property type="entry name" value="HATPase_UhpB-NarQ-NarX-like"/>
    <property type="match status" value="1"/>
</dbReference>
<comment type="caution">
    <text evidence="6">The sequence shown here is derived from an EMBL/GenBank/DDBJ whole genome shotgun (WGS) entry which is preliminary data.</text>
</comment>
<dbReference type="Gene3D" id="1.20.5.1930">
    <property type="match status" value="2"/>
</dbReference>
<evidence type="ECO:0000313" key="6">
    <source>
        <dbReference type="EMBL" id="GAA3242222.1"/>
    </source>
</evidence>
<keyword evidence="1" id="KW-0808">Transferase</keyword>
<feature type="domain" description="Signal transduction histidine kinase subgroup 3 dimerisation and phosphoacceptor" evidence="5">
    <location>
        <begin position="181"/>
        <end position="243"/>
    </location>
</feature>
<evidence type="ECO:0000256" key="1">
    <source>
        <dbReference type="ARBA" id="ARBA00022679"/>
    </source>
</evidence>
<reference evidence="7" key="1">
    <citation type="journal article" date="2019" name="Int. J. Syst. Evol. Microbiol.">
        <title>The Global Catalogue of Microorganisms (GCM) 10K type strain sequencing project: providing services to taxonomists for standard genome sequencing and annotation.</title>
        <authorList>
            <consortium name="The Broad Institute Genomics Platform"/>
            <consortium name="The Broad Institute Genome Sequencing Center for Infectious Disease"/>
            <person name="Wu L."/>
            <person name="Ma J."/>
        </authorList>
    </citation>
    <scope>NUCLEOTIDE SEQUENCE [LARGE SCALE GENOMIC DNA]</scope>
    <source>
        <strain evidence="7">JCM 9377</strain>
    </source>
</reference>
<dbReference type="EMBL" id="BAAAUV010000049">
    <property type="protein sequence ID" value="GAA3242222.1"/>
    <property type="molecule type" value="Genomic_DNA"/>
</dbReference>
<gene>
    <name evidence="6" type="ORF">GCM10010468_79820</name>
</gene>
<keyword evidence="3" id="KW-0902">Two-component regulatory system</keyword>
<evidence type="ECO:0000313" key="7">
    <source>
        <dbReference type="Proteomes" id="UP001501237"/>
    </source>
</evidence>
<dbReference type="PANTHER" id="PTHR24421:SF63">
    <property type="entry name" value="SENSOR HISTIDINE KINASE DESK"/>
    <property type="match status" value="1"/>
</dbReference>
<evidence type="ECO:0000259" key="5">
    <source>
        <dbReference type="Pfam" id="PF07730"/>
    </source>
</evidence>
<feature type="transmembrane region" description="Helical" evidence="4">
    <location>
        <begin position="399"/>
        <end position="417"/>
    </location>
</feature>
<dbReference type="Gene3D" id="3.30.565.10">
    <property type="entry name" value="Histidine kinase-like ATPase, C-terminal domain"/>
    <property type="match status" value="1"/>
</dbReference>
<feature type="transmembrane region" description="Helical" evidence="4">
    <location>
        <begin position="36"/>
        <end position="56"/>
    </location>
</feature>
<dbReference type="PANTHER" id="PTHR24421">
    <property type="entry name" value="NITRATE/NITRITE SENSOR PROTEIN NARX-RELATED"/>
    <property type="match status" value="1"/>
</dbReference>
<dbReference type="Proteomes" id="UP001501237">
    <property type="component" value="Unassembled WGS sequence"/>
</dbReference>
<feature type="transmembrane region" description="Helical" evidence="4">
    <location>
        <begin position="499"/>
        <end position="518"/>
    </location>
</feature>
<keyword evidence="4" id="KW-1133">Transmembrane helix</keyword>
<keyword evidence="4" id="KW-0472">Membrane</keyword>
<protein>
    <recommendedName>
        <fullName evidence="5">Signal transduction histidine kinase subgroup 3 dimerisation and phosphoacceptor domain-containing protein</fullName>
    </recommendedName>
</protein>
<feature type="transmembrane region" description="Helical" evidence="4">
    <location>
        <begin position="139"/>
        <end position="160"/>
    </location>
</feature>
<dbReference type="Pfam" id="PF07730">
    <property type="entry name" value="HisKA_3"/>
    <property type="match status" value="1"/>
</dbReference>
<accession>A0ABP6QNJ6</accession>
<feature type="transmembrane region" description="Helical" evidence="4">
    <location>
        <begin position="68"/>
        <end position="87"/>
    </location>
</feature>